<dbReference type="InterPro" id="IPR036388">
    <property type="entry name" value="WH-like_DNA-bd_sf"/>
</dbReference>
<gene>
    <name evidence="5" type="ORF">M2A_1147</name>
</gene>
<dbReference type="GO" id="GO:0003677">
    <property type="term" value="F:DNA binding"/>
    <property type="evidence" value="ECO:0007669"/>
    <property type="project" value="UniProtKB-KW"/>
</dbReference>
<dbReference type="RefSeq" id="WP_244444387.1">
    <property type="nucleotide sequence ID" value="NZ_BBIO01000004.1"/>
</dbReference>
<dbReference type="EMBL" id="BBIO01000004">
    <property type="protein sequence ID" value="GAK44648.1"/>
    <property type="molecule type" value="Genomic_DNA"/>
</dbReference>
<accession>A0A081B9D0</accession>
<keyword evidence="2" id="KW-0238">DNA-binding</keyword>
<dbReference type="InterPro" id="IPR001845">
    <property type="entry name" value="HTH_ArsR_DNA-bd_dom"/>
</dbReference>
<evidence type="ECO:0000256" key="1">
    <source>
        <dbReference type="ARBA" id="ARBA00023015"/>
    </source>
</evidence>
<dbReference type="CDD" id="cd00090">
    <property type="entry name" value="HTH_ARSR"/>
    <property type="match status" value="1"/>
</dbReference>
<organism evidence="5 6">
    <name type="scientific">Tepidicaulis marinus</name>
    <dbReference type="NCBI Taxonomy" id="1333998"/>
    <lineage>
        <taxon>Bacteria</taxon>
        <taxon>Pseudomonadati</taxon>
        <taxon>Pseudomonadota</taxon>
        <taxon>Alphaproteobacteria</taxon>
        <taxon>Hyphomicrobiales</taxon>
        <taxon>Parvibaculaceae</taxon>
        <taxon>Tepidicaulis</taxon>
    </lineage>
</organism>
<evidence type="ECO:0000313" key="5">
    <source>
        <dbReference type="EMBL" id="GAK44648.1"/>
    </source>
</evidence>
<dbReference type="SMART" id="SM00418">
    <property type="entry name" value="HTH_ARSR"/>
    <property type="match status" value="1"/>
</dbReference>
<comment type="caution">
    <text evidence="5">The sequence shown here is derived from an EMBL/GenBank/DDBJ whole genome shotgun (WGS) entry which is preliminary data.</text>
</comment>
<dbReference type="AlphaFoldDB" id="A0A081B9D0"/>
<protein>
    <submittedName>
        <fullName evidence="5">AsrR family transcriptional regulator</fullName>
    </submittedName>
</protein>
<dbReference type="NCBIfam" id="NF033788">
    <property type="entry name" value="HTH_metalloreg"/>
    <property type="match status" value="1"/>
</dbReference>
<keyword evidence="3" id="KW-0804">Transcription</keyword>
<dbReference type="InterPro" id="IPR011991">
    <property type="entry name" value="ArsR-like_HTH"/>
</dbReference>
<dbReference type="PANTHER" id="PTHR43132:SF2">
    <property type="entry name" value="ARSENICAL RESISTANCE OPERON REPRESSOR ARSR-RELATED"/>
    <property type="match status" value="1"/>
</dbReference>
<reference evidence="5 6" key="1">
    <citation type="submission" date="2014-07" db="EMBL/GenBank/DDBJ databases">
        <title>Tepidicaulis marinum gen. nov., sp. nov., a novel marine bacterium denitrifying nitrate to nitrous oxide strictly under microaerobic conditions.</title>
        <authorList>
            <person name="Takeuchi M."/>
            <person name="Yamagishi T."/>
            <person name="Kamagata Y."/>
            <person name="Oshima K."/>
            <person name="Hattori M."/>
            <person name="Katayama T."/>
            <person name="Hanada S."/>
            <person name="Tamaki H."/>
            <person name="Marumo K."/>
            <person name="Maeda H."/>
            <person name="Nedachi M."/>
            <person name="Iwasaki W."/>
            <person name="Suwa Y."/>
            <person name="Sakata S."/>
        </authorList>
    </citation>
    <scope>NUCLEOTIDE SEQUENCE [LARGE SCALE GENOMIC DNA]</scope>
    <source>
        <strain evidence="5 6">MA2</strain>
    </source>
</reference>
<dbReference type="Pfam" id="PF01022">
    <property type="entry name" value="HTH_5"/>
    <property type="match status" value="1"/>
</dbReference>
<keyword evidence="1" id="KW-0805">Transcription regulation</keyword>
<evidence type="ECO:0000256" key="2">
    <source>
        <dbReference type="ARBA" id="ARBA00023125"/>
    </source>
</evidence>
<dbReference type="InterPro" id="IPR036390">
    <property type="entry name" value="WH_DNA-bd_sf"/>
</dbReference>
<dbReference type="PROSITE" id="PS50987">
    <property type="entry name" value="HTH_ARSR_2"/>
    <property type="match status" value="1"/>
</dbReference>
<dbReference type="eggNOG" id="COG0640">
    <property type="taxonomic scope" value="Bacteria"/>
</dbReference>
<feature type="domain" description="HTH arsR-type" evidence="4">
    <location>
        <begin position="13"/>
        <end position="108"/>
    </location>
</feature>
<proteinExistence type="predicted"/>
<dbReference type="STRING" id="1333998.M2A_1147"/>
<name>A0A081B9D0_9HYPH</name>
<evidence type="ECO:0000256" key="3">
    <source>
        <dbReference type="ARBA" id="ARBA00023163"/>
    </source>
</evidence>
<dbReference type="GO" id="GO:0003700">
    <property type="term" value="F:DNA-binding transcription factor activity"/>
    <property type="evidence" value="ECO:0007669"/>
    <property type="project" value="InterPro"/>
</dbReference>
<dbReference type="Gene3D" id="1.10.10.10">
    <property type="entry name" value="Winged helix-like DNA-binding domain superfamily/Winged helix DNA-binding domain"/>
    <property type="match status" value="1"/>
</dbReference>
<evidence type="ECO:0000259" key="4">
    <source>
        <dbReference type="PROSITE" id="PS50987"/>
    </source>
</evidence>
<dbReference type="PRINTS" id="PR00778">
    <property type="entry name" value="HTHARSR"/>
</dbReference>
<evidence type="ECO:0000313" key="6">
    <source>
        <dbReference type="Proteomes" id="UP000028702"/>
    </source>
</evidence>
<dbReference type="SUPFAM" id="SSF46785">
    <property type="entry name" value="Winged helix' DNA-binding domain"/>
    <property type="match status" value="1"/>
</dbReference>
<sequence>MAETLATHMPDDLEELAARAGEAAAMMKLLSNENRLLILCQLVAHGEMSVGALAEAVGLGQSALSQHLAKLRADGLVATRRAAQVIHYRIADPNAAKLLSVLKEIYCP</sequence>
<dbReference type="PANTHER" id="PTHR43132">
    <property type="entry name" value="ARSENICAL RESISTANCE OPERON REPRESSOR ARSR-RELATED"/>
    <property type="match status" value="1"/>
</dbReference>
<dbReference type="Proteomes" id="UP000028702">
    <property type="component" value="Unassembled WGS sequence"/>
</dbReference>
<dbReference type="InterPro" id="IPR051011">
    <property type="entry name" value="Metal_resp_trans_reg"/>
</dbReference>
<keyword evidence="6" id="KW-1185">Reference proteome</keyword>